<dbReference type="STRING" id="411473.RUMCAL_01504"/>
<dbReference type="RefSeq" id="WP_021682975.1">
    <property type="nucleotide sequence ID" value="NZ_KI260452.1"/>
</dbReference>
<dbReference type="GO" id="GO:0005524">
    <property type="term" value="F:ATP binding"/>
    <property type="evidence" value="ECO:0007669"/>
    <property type="project" value="InterPro"/>
</dbReference>
<evidence type="ECO:0000259" key="1">
    <source>
        <dbReference type="PROSITE" id="PS51192"/>
    </source>
</evidence>
<dbReference type="Proteomes" id="UP000016662">
    <property type="component" value="Unassembled WGS sequence"/>
</dbReference>
<feature type="domain" description="Helicase ATP-binding" evidence="1">
    <location>
        <begin position="74"/>
        <end position="229"/>
    </location>
</feature>
<name>U2KV33_9FIRM</name>
<dbReference type="SMART" id="SM00487">
    <property type="entry name" value="DEXDc"/>
    <property type="match status" value="1"/>
</dbReference>
<comment type="caution">
    <text evidence="2">The sequence shown here is derived from an EMBL/GenBank/DDBJ whole genome shotgun (WGS) entry which is preliminary data.</text>
</comment>
<keyword evidence="2" id="KW-0067">ATP-binding</keyword>
<dbReference type="PROSITE" id="PS51192">
    <property type="entry name" value="HELICASE_ATP_BIND_1"/>
    <property type="match status" value="1"/>
</dbReference>
<dbReference type="OrthoDB" id="1683644at2"/>
<keyword evidence="3" id="KW-1185">Reference proteome</keyword>
<sequence length="580" mass="65514">MITIKDLKSKASSTESDGVYIMPFNPKYEKDELEERMLKVVEEQPSVALRFLCLIGDYKVGTSKQYISQIIDSNDIPSLGESMLIASPTGSGKTSAVIKMIKHTSMPVIYVTNRKMTLCQFKKDYIKASKGLDVPAELLDSISLGENIIAITYQELAETTYKYKGKKHLLILDEVHCLLEDANFSVYAEKIIRYLKANRDNTARIYLTATPDAVTPVIAEIECESGQEQALFAMDWDTNVKSVFHAYASYKTRLKMVYSMESNWNYINFKLYTPDDTKELADYIKRENEQGTKSLIYVNDISKGKVLQEVLGNTQHIYSDEDKRAEIAEIAQNERFSDRNLITTKVAENGVSLHDDELNLIVVETLDPITLKQVIGRARVNRKNPREITVLIPDYSMTDIGNAIASAEQQMRMVKEVKADPDLALEYAANYPALVYYDSKVKHPVVNTMAEKALAYQIDFLRGLRKDPEKPHAFAQAVLELYGKKPVISDDMFLYYDRILDFKTKAAEAFDTYKNSEKNAECLDSLKAKLKVACNSTKVYNDGKQLTSNIQISTVNDILKAAGIAYEIKAKVEVFNIASV</sequence>
<dbReference type="GO" id="GO:0003677">
    <property type="term" value="F:DNA binding"/>
    <property type="evidence" value="ECO:0007669"/>
    <property type="project" value="InterPro"/>
</dbReference>
<dbReference type="eggNOG" id="ENOG5033HAZ">
    <property type="taxonomic scope" value="Bacteria"/>
</dbReference>
<accession>U2KV33</accession>
<dbReference type="SUPFAM" id="SSF52540">
    <property type="entry name" value="P-loop containing nucleoside triphosphate hydrolases"/>
    <property type="match status" value="1"/>
</dbReference>
<dbReference type="InterPro" id="IPR006935">
    <property type="entry name" value="Helicase/UvrB_N"/>
</dbReference>
<evidence type="ECO:0000313" key="2">
    <source>
        <dbReference type="EMBL" id="ERJ96142.1"/>
    </source>
</evidence>
<dbReference type="Pfam" id="PF04851">
    <property type="entry name" value="ResIII"/>
    <property type="match status" value="1"/>
</dbReference>
<dbReference type="AlphaFoldDB" id="U2KV33"/>
<dbReference type="EMBL" id="AWVF01000184">
    <property type="protein sequence ID" value="ERJ96142.1"/>
    <property type="molecule type" value="Genomic_DNA"/>
</dbReference>
<gene>
    <name evidence="2" type="ORF">RUMCAL_01504</name>
</gene>
<protein>
    <submittedName>
        <fullName evidence="2">Helicase protein</fullName>
    </submittedName>
</protein>
<proteinExistence type="predicted"/>
<dbReference type="HOGENOM" id="CLU_470005_0_0_9"/>
<dbReference type="Gene3D" id="3.40.50.300">
    <property type="entry name" value="P-loop containing nucleotide triphosphate hydrolases"/>
    <property type="match status" value="2"/>
</dbReference>
<keyword evidence="2" id="KW-0547">Nucleotide-binding</keyword>
<dbReference type="GO" id="GO:0004386">
    <property type="term" value="F:helicase activity"/>
    <property type="evidence" value="ECO:0007669"/>
    <property type="project" value="UniProtKB-KW"/>
</dbReference>
<dbReference type="GO" id="GO:0016787">
    <property type="term" value="F:hydrolase activity"/>
    <property type="evidence" value="ECO:0007669"/>
    <property type="project" value="InterPro"/>
</dbReference>
<dbReference type="InterPro" id="IPR014001">
    <property type="entry name" value="Helicase_ATP-bd"/>
</dbReference>
<keyword evidence="2" id="KW-0347">Helicase</keyword>
<dbReference type="PATRIC" id="fig|411473.3.peg.1218"/>
<dbReference type="InterPro" id="IPR027417">
    <property type="entry name" value="P-loop_NTPase"/>
</dbReference>
<evidence type="ECO:0000313" key="3">
    <source>
        <dbReference type="Proteomes" id="UP000016662"/>
    </source>
</evidence>
<keyword evidence="2" id="KW-0378">Hydrolase</keyword>
<reference evidence="2 3" key="1">
    <citation type="submission" date="2013-07" db="EMBL/GenBank/DDBJ databases">
        <authorList>
            <person name="Weinstock G."/>
            <person name="Sodergren E."/>
            <person name="Wylie T."/>
            <person name="Fulton L."/>
            <person name="Fulton R."/>
            <person name="Fronick C."/>
            <person name="O'Laughlin M."/>
            <person name="Godfrey J."/>
            <person name="Miner T."/>
            <person name="Herter B."/>
            <person name="Appelbaum E."/>
            <person name="Cordes M."/>
            <person name="Lek S."/>
            <person name="Wollam A."/>
            <person name="Pepin K.H."/>
            <person name="Palsikar V.B."/>
            <person name="Mitreva M."/>
            <person name="Wilson R.K."/>
        </authorList>
    </citation>
    <scope>NUCLEOTIDE SEQUENCE [LARGE SCALE GENOMIC DNA]</scope>
    <source>
        <strain evidence="2 3">ATCC 27760</strain>
    </source>
</reference>
<organism evidence="2 3">
    <name type="scientific">Ruminococcus callidus ATCC 27760</name>
    <dbReference type="NCBI Taxonomy" id="411473"/>
    <lineage>
        <taxon>Bacteria</taxon>
        <taxon>Bacillati</taxon>
        <taxon>Bacillota</taxon>
        <taxon>Clostridia</taxon>
        <taxon>Eubacteriales</taxon>
        <taxon>Oscillospiraceae</taxon>
        <taxon>Ruminococcus</taxon>
    </lineage>
</organism>